<evidence type="ECO:0000256" key="1">
    <source>
        <dbReference type="SAM" id="MobiDB-lite"/>
    </source>
</evidence>
<dbReference type="EMBL" id="CP001349">
    <property type="protein sequence ID" value="ACL60135.1"/>
    <property type="molecule type" value="Genomic_DNA"/>
</dbReference>
<name>B8ILD6_METNO</name>
<keyword evidence="3" id="KW-1185">Reference proteome</keyword>
<accession>B8ILD6</accession>
<dbReference type="AlphaFoldDB" id="B8ILD6"/>
<feature type="compositionally biased region" description="Basic and acidic residues" evidence="1">
    <location>
        <begin position="26"/>
        <end position="39"/>
    </location>
</feature>
<proteinExistence type="predicted"/>
<gene>
    <name evidence="2" type="ordered locus">Mnod_5290</name>
</gene>
<feature type="region of interest" description="Disordered" evidence="1">
    <location>
        <begin position="1"/>
        <end position="49"/>
    </location>
</feature>
<sequence length="66" mass="7419">MRGQRHGAQKPRTGLSPAQGKQGVKLRKEGHFRTGDSRRRPGLPGSTDWASYIHNYQANFGDHKHP</sequence>
<dbReference type="Proteomes" id="UP000008207">
    <property type="component" value="Chromosome"/>
</dbReference>
<evidence type="ECO:0000313" key="2">
    <source>
        <dbReference type="EMBL" id="ACL60135.1"/>
    </source>
</evidence>
<evidence type="ECO:0000313" key="3">
    <source>
        <dbReference type="Proteomes" id="UP000008207"/>
    </source>
</evidence>
<reference evidence="2 3" key="1">
    <citation type="submission" date="2009-01" db="EMBL/GenBank/DDBJ databases">
        <title>Complete sequence of chromosome of Methylobacterium nodulans ORS 2060.</title>
        <authorList>
            <consortium name="US DOE Joint Genome Institute"/>
            <person name="Lucas S."/>
            <person name="Copeland A."/>
            <person name="Lapidus A."/>
            <person name="Glavina del Rio T."/>
            <person name="Dalin E."/>
            <person name="Tice H."/>
            <person name="Bruce D."/>
            <person name="Goodwin L."/>
            <person name="Pitluck S."/>
            <person name="Sims D."/>
            <person name="Brettin T."/>
            <person name="Detter J.C."/>
            <person name="Han C."/>
            <person name="Larimer F."/>
            <person name="Land M."/>
            <person name="Hauser L."/>
            <person name="Kyrpides N."/>
            <person name="Ivanova N."/>
            <person name="Marx C.J."/>
            <person name="Richardson P."/>
        </authorList>
    </citation>
    <scope>NUCLEOTIDE SEQUENCE [LARGE SCALE GENOMIC DNA]</scope>
    <source>
        <strain evidence="3">LMG 21967 / CNCM I-2342 / ORS 2060</strain>
    </source>
</reference>
<dbReference type="KEGG" id="mno:Mnod_5290"/>
<protein>
    <submittedName>
        <fullName evidence="2">Uncharacterized protein</fullName>
    </submittedName>
</protein>
<dbReference type="STRING" id="460265.Mnod_5290"/>
<dbReference type="HOGENOM" id="CLU_2826195_0_0_5"/>
<organism evidence="2 3">
    <name type="scientific">Methylobacterium nodulans (strain LMG 21967 / CNCM I-2342 / ORS 2060)</name>
    <dbReference type="NCBI Taxonomy" id="460265"/>
    <lineage>
        <taxon>Bacteria</taxon>
        <taxon>Pseudomonadati</taxon>
        <taxon>Pseudomonadota</taxon>
        <taxon>Alphaproteobacteria</taxon>
        <taxon>Hyphomicrobiales</taxon>
        <taxon>Methylobacteriaceae</taxon>
        <taxon>Methylobacterium</taxon>
    </lineage>
</organism>